<dbReference type="RefSeq" id="WP_037497328.1">
    <property type="nucleotide sequence ID" value="NZ_JJMU01000024.1"/>
</dbReference>
<evidence type="ECO:0008006" key="4">
    <source>
        <dbReference type="Google" id="ProtNLM"/>
    </source>
</evidence>
<organism evidence="2 3">
    <name type="scientific">Sphingobacterium deserti</name>
    <dbReference type="NCBI Taxonomy" id="1229276"/>
    <lineage>
        <taxon>Bacteria</taxon>
        <taxon>Pseudomonadati</taxon>
        <taxon>Bacteroidota</taxon>
        <taxon>Sphingobacteriia</taxon>
        <taxon>Sphingobacteriales</taxon>
        <taxon>Sphingobacteriaceae</taxon>
        <taxon>Sphingobacterium</taxon>
    </lineage>
</organism>
<keyword evidence="3" id="KW-1185">Reference proteome</keyword>
<evidence type="ECO:0000313" key="2">
    <source>
        <dbReference type="EMBL" id="KGE14526.1"/>
    </source>
</evidence>
<feature type="chain" id="PRO_5002138541" description="Lipocalin-like domain-containing protein" evidence="1">
    <location>
        <begin position="22"/>
        <end position="251"/>
    </location>
</feature>
<dbReference type="Pfam" id="PF19777">
    <property type="entry name" value="DUF6263"/>
    <property type="match status" value="1"/>
</dbReference>
<accession>A0A0B8T1G0</accession>
<evidence type="ECO:0000313" key="3">
    <source>
        <dbReference type="Proteomes" id="UP000031802"/>
    </source>
</evidence>
<protein>
    <recommendedName>
        <fullName evidence="4">Lipocalin-like domain-containing protein</fullName>
    </recommendedName>
</protein>
<reference evidence="3" key="1">
    <citation type="submission" date="2014-04" db="EMBL/GenBank/DDBJ databases">
        <title>Whole-Genome optical mapping and complete genome sequence of Sphingobacterium deserti sp. nov., a new spaces isolated from desert in the west of China.</title>
        <authorList>
            <person name="Teng C."/>
            <person name="Zhou Z."/>
            <person name="Li X."/>
            <person name="Chen M."/>
            <person name="Lin M."/>
            <person name="Wang L."/>
            <person name="Su S."/>
            <person name="Zhang C."/>
            <person name="Zhang W."/>
        </authorList>
    </citation>
    <scope>NUCLEOTIDE SEQUENCE [LARGE SCALE GENOMIC DNA]</scope>
    <source>
        <strain evidence="3">ACCC05744</strain>
    </source>
</reference>
<proteinExistence type="predicted"/>
<dbReference type="OrthoDB" id="701576at2"/>
<name>A0A0B8T1G0_9SPHI</name>
<sequence length="251" mass="27273">MKKYFITGIALCMGFISFAQKAVDFKLNPEIGKPLNIDMLVKTDVDGPQSMIMDMNMKMLMTPTEKQEDNFKIESVTKAIKVDVDAGMMTMSYNSEEESEDEMSKMLGSQFAKIIDQTITIVLTPKGKPVDVVLPEGLGEGMDKTAFSNISTPLPDGPVAPGATWQSSADMDNNPLIAKTETTSTFKEENADGYVIDVVGKLLDQSAQEVGTVSGTYTLDKKTLFTKNGVIKTAIEVQGTKVVSDVTLTVQ</sequence>
<dbReference type="PATRIC" id="fig|1229276.3.peg.1610"/>
<dbReference type="InterPro" id="IPR046230">
    <property type="entry name" value="DUF6263"/>
</dbReference>
<dbReference type="AlphaFoldDB" id="A0A0B8T1G0"/>
<gene>
    <name evidence="2" type="ORF">DI53_1555</name>
</gene>
<feature type="signal peptide" evidence="1">
    <location>
        <begin position="1"/>
        <end position="21"/>
    </location>
</feature>
<dbReference type="Proteomes" id="UP000031802">
    <property type="component" value="Unassembled WGS sequence"/>
</dbReference>
<keyword evidence="1" id="KW-0732">Signal</keyword>
<comment type="caution">
    <text evidence="2">The sequence shown here is derived from an EMBL/GenBank/DDBJ whole genome shotgun (WGS) entry which is preliminary data.</text>
</comment>
<dbReference type="EMBL" id="JJMU01000024">
    <property type="protein sequence ID" value="KGE14526.1"/>
    <property type="molecule type" value="Genomic_DNA"/>
</dbReference>
<evidence type="ECO:0000256" key="1">
    <source>
        <dbReference type="SAM" id="SignalP"/>
    </source>
</evidence>
<reference evidence="2 3" key="2">
    <citation type="journal article" date="2015" name="PLoS ONE">
        <title>Whole-Genome Optical Mapping and Finished Genome Sequence of Sphingobacterium deserti sp. nov., a New Species Isolated from the Western Desert of China.</title>
        <authorList>
            <person name="Teng C."/>
            <person name="Zhou Z."/>
            <person name="Molnar I."/>
            <person name="Li X."/>
            <person name="Tang R."/>
            <person name="Chen M."/>
            <person name="Wang L."/>
            <person name="Su S."/>
            <person name="Zhang W."/>
            <person name="Lin M."/>
        </authorList>
    </citation>
    <scope>NUCLEOTIDE SEQUENCE [LARGE SCALE GENOMIC DNA]</scope>
    <source>
        <strain evidence="3">ACCC05744</strain>
    </source>
</reference>